<name>A0A0V0TVF2_9BILA</name>
<sequence>MAQNNYTQHNTQDQVFTRVHSRLRTCLLRHHHCQSPVTVADAVGQTQTKEVLISLPPVMDRGSSPNRCWLEKDQRSARPGDPYLH</sequence>
<comment type="caution">
    <text evidence="2">The sequence shown here is derived from an EMBL/GenBank/DDBJ whole genome shotgun (WGS) entry which is preliminary data.</text>
</comment>
<evidence type="ECO:0000313" key="2">
    <source>
        <dbReference type="EMBL" id="KRX42998.1"/>
    </source>
</evidence>
<reference evidence="2 3" key="1">
    <citation type="submission" date="2015-01" db="EMBL/GenBank/DDBJ databases">
        <title>Evolution of Trichinella species and genotypes.</title>
        <authorList>
            <person name="Korhonen P.K."/>
            <person name="Edoardo P."/>
            <person name="Giuseppe L.R."/>
            <person name="Gasser R.B."/>
        </authorList>
    </citation>
    <scope>NUCLEOTIDE SEQUENCE [LARGE SCALE GENOMIC DNA]</scope>
    <source>
        <strain evidence="2">ISS417</strain>
    </source>
</reference>
<organism evidence="2 3">
    <name type="scientific">Trichinella murrelli</name>
    <dbReference type="NCBI Taxonomy" id="144512"/>
    <lineage>
        <taxon>Eukaryota</taxon>
        <taxon>Metazoa</taxon>
        <taxon>Ecdysozoa</taxon>
        <taxon>Nematoda</taxon>
        <taxon>Enoplea</taxon>
        <taxon>Dorylaimia</taxon>
        <taxon>Trichinellida</taxon>
        <taxon>Trichinellidae</taxon>
        <taxon>Trichinella</taxon>
    </lineage>
</organism>
<accession>A0A0V0TVF2</accession>
<proteinExistence type="predicted"/>
<dbReference type="EMBL" id="JYDJ01000130">
    <property type="protein sequence ID" value="KRX42998.1"/>
    <property type="molecule type" value="Genomic_DNA"/>
</dbReference>
<feature type="region of interest" description="Disordered" evidence="1">
    <location>
        <begin position="57"/>
        <end position="85"/>
    </location>
</feature>
<gene>
    <name evidence="2" type="ORF">T05_13299</name>
</gene>
<dbReference type="Proteomes" id="UP000055048">
    <property type="component" value="Unassembled WGS sequence"/>
</dbReference>
<feature type="compositionally biased region" description="Basic and acidic residues" evidence="1">
    <location>
        <begin position="69"/>
        <end position="85"/>
    </location>
</feature>
<keyword evidence="3" id="KW-1185">Reference proteome</keyword>
<evidence type="ECO:0000256" key="1">
    <source>
        <dbReference type="SAM" id="MobiDB-lite"/>
    </source>
</evidence>
<protein>
    <submittedName>
        <fullName evidence="2">Uncharacterized protein</fullName>
    </submittedName>
</protein>
<dbReference type="AlphaFoldDB" id="A0A0V0TVF2"/>
<evidence type="ECO:0000313" key="3">
    <source>
        <dbReference type="Proteomes" id="UP000055048"/>
    </source>
</evidence>